<name>A0ABU9IBI0_9SPHN</name>
<gene>
    <name evidence="2" type="ORF">AAEO60_02355</name>
</gene>
<evidence type="ECO:0000313" key="3">
    <source>
        <dbReference type="Proteomes" id="UP001497045"/>
    </source>
</evidence>
<evidence type="ECO:0000256" key="1">
    <source>
        <dbReference type="SAM" id="SignalP"/>
    </source>
</evidence>
<dbReference type="RefSeq" id="WP_341672042.1">
    <property type="nucleotide sequence ID" value="NZ_JBBYHV010000001.1"/>
</dbReference>
<feature type="signal peptide" evidence="1">
    <location>
        <begin position="1"/>
        <end position="20"/>
    </location>
</feature>
<accession>A0ABU9IBI0</accession>
<feature type="chain" id="PRO_5047064008" evidence="1">
    <location>
        <begin position="21"/>
        <end position="356"/>
    </location>
</feature>
<proteinExistence type="predicted"/>
<dbReference type="EMBL" id="JBBYHV010000001">
    <property type="protein sequence ID" value="MEL1249507.1"/>
    <property type="molecule type" value="Genomic_DNA"/>
</dbReference>
<keyword evidence="1" id="KW-0732">Signal</keyword>
<keyword evidence="3" id="KW-1185">Reference proteome</keyword>
<dbReference type="Proteomes" id="UP001497045">
    <property type="component" value="Unassembled WGS sequence"/>
</dbReference>
<organism evidence="2 3">
    <name type="scientific">Aurantiacibacter gilvus</name>
    <dbReference type="NCBI Taxonomy" id="3139141"/>
    <lineage>
        <taxon>Bacteria</taxon>
        <taxon>Pseudomonadati</taxon>
        <taxon>Pseudomonadota</taxon>
        <taxon>Alphaproteobacteria</taxon>
        <taxon>Sphingomonadales</taxon>
        <taxon>Erythrobacteraceae</taxon>
        <taxon>Aurantiacibacter</taxon>
    </lineage>
</organism>
<sequence length="356" mass="40094">MRNFIFAALATVALATPASGQIVPDDLTTMPPVTTDYEPPRTPWGDPDLRGTWPIENLDQMNLPIEREEEFGNRAWLTNEEYAERLAAARESDGSFEEELRTRGTIGLSGWLESTDMGRRNSMLVDPPNGRFPPLTEAARPLQEAGRSSWVSGQPRDWITDLDIYDRCVTRGFPASMFPFPYNNGIRVFQAPGMVVIHHEMMSTRIVPLGPTERWPEDVRTYMGQPIGHWDGNTLVIETTNIVDGDAADPDIHRRAASPNAWDTTYPTSAEARVTERLTMVSPERIIYEITYSDPQVYTAPWTARYDWTRNDGYEFYEFACHEGNVQVRDMINSSRAQRLRDAQAAAEGGEAGSGE</sequence>
<protein>
    <submittedName>
        <fullName evidence="2">Uncharacterized protein</fullName>
    </submittedName>
</protein>
<reference evidence="2 3" key="1">
    <citation type="submission" date="2024-04" db="EMBL/GenBank/DDBJ databases">
        <title>Aurantiacibacter sp. DGU6 16S ribosomal RNA gene Genome sequencing and assembly.</title>
        <authorList>
            <person name="Park S."/>
        </authorList>
    </citation>
    <scope>NUCLEOTIDE SEQUENCE [LARGE SCALE GENOMIC DNA]</scope>
    <source>
        <strain evidence="2 3">DGU6</strain>
    </source>
</reference>
<comment type="caution">
    <text evidence="2">The sequence shown here is derived from an EMBL/GenBank/DDBJ whole genome shotgun (WGS) entry which is preliminary data.</text>
</comment>
<evidence type="ECO:0000313" key="2">
    <source>
        <dbReference type="EMBL" id="MEL1249507.1"/>
    </source>
</evidence>